<evidence type="ECO:0000256" key="1">
    <source>
        <dbReference type="SAM" id="MobiDB-lite"/>
    </source>
</evidence>
<keyword evidence="2" id="KW-0472">Membrane</keyword>
<evidence type="ECO:0000256" key="2">
    <source>
        <dbReference type="SAM" id="Phobius"/>
    </source>
</evidence>
<name>A0A2H0TDD1_9BACT</name>
<gene>
    <name evidence="3" type="ORF">COU47_02335</name>
</gene>
<evidence type="ECO:0000313" key="4">
    <source>
        <dbReference type="Proteomes" id="UP000231503"/>
    </source>
</evidence>
<dbReference type="EMBL" id="PFCO01000005">
    <property type="protein sequence ID" value="PIR69570.1"/>
    <property type="molecule type" value="Genomic_DNA"/>
</dbReference>
<feature type="transmembrane region" description="Helical" evidence="2">
    <location>
        <begin position="92"/>
        <end position="113"/>
    </location>
</feature>
<evidence type="ECO:0000313" key="3">
    <source>
        <dbReference type="EMBL" id="PIR69570.1"/>
    </source>
</evidence>
<keyword evidence="2" id="KW-1133">Transmembrane helix</keyword>
<dbReference type="Proteomes" id="UP000231503">
    <property type="component" value="Unassembled WGS sequence"/>
</dbReference>
<reference evidence="4" key="1">
    <citation type="submission" date="2017-09" db="EMBL/GenBank/DDBJ databases">
        <title>Depth-based differentiation of microbial function through sediment-hosted aquifers and enrichment of novel symbionts in the deep terrestrial subsurface.</title>
        <authorList>
            <person name="Probst A.J."/>
            <person name="Ladd B."/>
            <person name="Jarett J.K."/>
            <person name="Geller-Mcgrath D.E."/>
            <person name="Sieber C.M.K."/>
            <person name="Emerson J.B."/>
            <person name="Anantharaman K."/>
            <person name="Thomas B.C."/>
            <person name="Malmstrom R."/>
            <person name="Stieglmeier M."/>
            <person name="Klingl A."/>
            <person name="Woyke T."/>
            <person name="Ryan C.M."/>
            <person name="Banfield J.F."/>
        </authorList>
    </citation>
    <scope>NUCLEOTIDE SEQUENCE [LARGE SCALE GENOMIC DNA]</scope>
</reference>
<organism evidence="3 4">
    <name type="scientific">Candidatus Niyogibacteria bacterium CG10_big_fil_rev_8_21_14_0_10_46_36</name>
    <dbReference type="NCBI Taxonomy" id="1974726"/>
    <lineage>
        <taxon>Bacteria</taxon>
        <taxon>Candidatus Niyogiibacteriota</taxon>
    </lineage>
</organism>
<feature type="region of interest" description="Disordered" evidence="1">
    <location>
        <begin position="1"/>
        <end position="46"/>
    </location>
</feature>
<keyword evidence="2" id="KW-0812">Transmembrane</keyword>
<dbReference type="AlphaFoldDB" id="A0A2H0TDD1"/>
<accession>A0A2H0TDD1</accession>
<proteinExistence type="predicted"/>
<protein>
    <submittedName>
        <fullName evidence="3">Uncharacterized protein</fullName>
    </submittedName>
</protein>
<sequence>MNGSPQEPRDSSQDNQQLKGRARQQGAAPEQQTALPQQPEKDQGGLSRLRTFRADAERFVKEKGVSMTSLAAQQSKKKIVQAPEARTNYKKIIFILVIIVMLGGIGVAGFLFLQNGGMQIAPRIEKPAPVYPLFDERTITVRNSPSDFVPEWQNLLLRSIPEQQMLGVFVFNELRQRYLSPGEWFDFLGIQLPPSLRVSMTAPWTLGIFGTPEGAKPVFIIPVTSFEQAFAGMLAWEQEQPLAIRNLLPQGSPERKFERFQDTIIKNQDVRFLQNDQGQTILVYGFFNRKILIITTSLAAMERVIDRFLVTPPSL</sequence>
<comment type="caution">
    <text evidence="3">The sequence shown here is derived from an EMBL/GenBank/DDBJ whole genome shotgun (WGS) entry which is preliminary data.</text>
</comment>